<name>A0A9D4D5X4_DREPO</name>
<dbReference type="AlphaFoldDB" id="A0A9D4D5X4"/>
<comment type="caution">
    <text evidence="1">The sequence shown here is derived from an EMBL/GenBank/DDBJ whole genome shotgun (WGS) entry which is preliminary data.</text>
</comment>
<keyword evidence="2" id="KW-1185">Reference proteome</keyword>
<protein>
    <submittedName>
        <fullName evidence="1">Uncharacterized protein</fullName>
    </submittedName>
</protein>
<organism evidence="1 2">
    <name type="scientific">Dreissena polymorpha</name>
    <name type="common">Zebra mussel</name>
    <name type="synonym">Mytilus polymorpha</name>
    <dbReference type="NCBI Taxonomy" id="45954"/>
    <lineage>
        <taxon>Eukaryota</taxon>
        <taxon>Metazoa</taxon>
        <taxon>Spiralia</taxon>
        <taxon>Lophotrochozoa</taxon>
        <taxon>Mollusca</taxon>
        <taxon>Bivalvia</taxon>
        <taxon>Autobranchia</taxon>
        <taxon>Heteroconchia</taxon>
        <taxon>Euheterodonta</taxon>
        <taxon>Imparidentia</taxon>
        <taxon>Neoheterodontei</taxon>
        <taxon>Myida</taxon>
        <taxon>Dreissenoidea</taxon>
        <taxon>Dreissenidae</taxon>
        <taxon>Dreissena</taxon>
    </lineage>
</organism>
<dbReference type="Proteomes" id="UP000828390">
    <property type="component" value="Unassembled WGS sequence"/>
</dbReference>
<proteinExistence type="predicted"/>
<reference evidence="1" key="1">
    <citation type="journal article" date="2019" name="bioRxiv">
        <title>The Genome of the Zebra Mussel, Dreissena polymorpha: A Resource for Invasive Species Research.</title>
        <authorList>
            <person name="McCartney M.A."/>
            <person name="Auch B."/>
            <person name="Kono T."/>
            <person name="Mallez S."/>
            <person name="Zhang Y."/>
            <person name="Obille A."/>
            <person name="Becker A."/>
            <person name="Abrahante J.E."/>
            <person name="Garbe J."/>
            <person name="Badalamenti J.P."/>
            <person name="Herman A."/>
            <person name="Mangelson H."/>
            <person name="Liachko I."/>
            <person name="Sullivan S."/>
            <person name="Sone E.D."/>
            <person name="Koren S."/>
            <person name="Silverstein K.A.T."/>
            <person name="Beckman K.B."/>
            <person name="Gohl D.M."/>
        </authorList>
    </citation>
    <scope>NUCLEOTIDE SEQUENCE</scope>
    <source>
        <strain evidence="1">Duluth1</strain>
        <tissue evidence="1">Whole animal</tissue>
    </source>
</reference>
<accession>A0A9D4D5X4</accession>
<dbReference type="EMBL" id="JAIWYP010000011">
    <property type="protein sequence ID" value="KAH3739756.1"/>
    <property type="molecule type" value="Genomic_DNA"/>
</dbReference>
<evidence type="ECO:0000313" key="2">
    <source>
        <dbReference type="Proteomes" id="UP000828390"/>
    </source>
</evidence>
<gene>
    <name evidence="1" type="ORF">DPMN_046443</name>
</gene>
<sequence length="60" mass="6410">MGHMPYAAIVIPDQPATLRGLVRRLFSSRKVSCFSSGQGSCRPVCVDTQAGLELLGTQMA</sequence>
<reference evidence="1" key="2">
    <citation type="submission" date="2020-11" db="EMBL/GenBank/DDBJ databases">
        <authorList>
            <person name="McCartney M.A."/>
            <person name="Auch B."/>
            <person name="Kono T."/>
            <person name="Mallez S."/>
            <person name="Becker A."/>
            <person name="Gohl D.M."/>
            <person name="Silverstein K.A.T."/>
            <person name="Koren S."/>
            <person name="Bechman K.B."/>
            <person name="Herman A."/>
            <person name="Abrahante J.E."/>
            <person name="Garbe J."/>
        </authorList>
    </citation>
    <scope>NUCLEOTIDE SEQUENCE</scope>
    <source>
        <strain evidence="1">Duluth1</strain>
        <tissue evidence="1">Whole animal</tissue>
    </source>
</reference>
<evidence type="ECO:0000313" key="1">
    <source>
        <dbReference type="EMBL" id="KAH3739756.1"/>
    </source>
</evidence>